<evidence type="ECO:0000313" key="2">
    <source>
        <dbReference type="EMBL" id="BBX02413.1"/>
    </source>
</evidence>
<organism evidence="2 3">
    <name type="scientific">Mycolicibacterium moriokaense</name>
    <dbReference type="NCBI Taxonomy" id="39691"/>
    <lineage>
        <taxon>Bacteria</taxon>
        <taxon>Bacillati</taxon>
        <taxon>Actinomycetota</taxon>
        <taxon>Actinomycetes</taxon>
        <taxon>Mycobacteriales</taxon>
        <taxon>Mycobacteriaceae</taxon>
        <taxon>Mycolicibacterium</taxon>
    </lineage>
</organism>
<keyword evidence="1" id="KW-0812">Transmembrane</keyword>
<dbReference type="EMBL" id="AP022560">
    <property type="protein sequence ID" value="BBX02413.1"/>
    <property type="molecule type" value="Genomic_DNA"/>
</dbReference>
<dbReference type="PANTHER" id="PTHR31610:SF0">
    <property type="entry name" value="SLC26A_SULP TRANSPORTER DOMAIN-CONTAINING PROTEIN"/>
    <property type="match status" value="1"/>
</dbReference>
<protein>
    <recommendedName>
        <fullName evidence="4">AGZA family xanthine/uracil permease-like MFS transporter</fullName>
    </recommendedName>
</protein>
<feature type="transmembrane region" description="Helical" evidence="1">
    <location>
        <begin position="104"/>
        <end position="124"/>
    </location>
</feature>
<accession>A0AAD1HBK3</accession>
<feature type="transmembrane region" description="Helical" evidence="1">
    <location>
        <begin position="189"/>
        <end position="207"/>
    </location>
</feature>
<dbReference type="AlphaFoldDB" id="A0AAD1HBK3"/>
<feature type="transmembrane region" description="Helical" evidence="1">
    <location>
        <begin position="366"/>
        <end position="385"/>
    </location>
</feature>
<feature type="transmembrane region" description="Helical" evidence="1">
    <location>
        <begin position="64"/>
        <end position="83"/>
    </location>
</feature>
<feature type="transmembrane region" description="Helical" evidence="1">
    <location>
        <begin position="214"/>
        <end position="234"/>
    </location>
</feature>
<feature type="transmembrane region" description="Helical" evidence="1">
    <location>
        <begin position="338"/>
        <end position="360"/>
    </location>
</feature>
<dbReference type="RefSeq" id="WP_083150814.1">
    <property type="nucleotide sequence ID" value="NZ_AP022560.1"/>
</dbReference>
<reference evidence="2 3" key="1">
    <citation type="journal article" date="2019" name="Emerg. Microbes Infect.">
        <title>Comprehensive subspecies identification of 175 nontuberculous mycobacteria species based on 7547 genomic profiles.</title>
        <authorList>
            <person name="Matsumoto Y."/>
            <person name="Kinjo T."/>
            <person name="Motooka D."/>
            <person name="Nabeya D."/>
            <person name="Jung N."/>
            <person name="Uechi K."/>
            <person name="Horii T."/>
            <person name="Iida T."/>
            <person name="Fujita J."/>
            <person name="Nakamura S."/>
        </authorList>
    </citation>
    <scope>NUCLEOTIDE SEQUENCE [LARGE SCALE GENOMIC DNA]</scope>
    <source>
        <strain evidence="2 3">JCM 6375</strain>
    </source>
</reference>
<feature type="transmembrane region" description="Helical" evidence="1">
    <location>
        <begin position="494"/>
        <end position="516"/>
    </location>
</feature>
<evidence type="ECO:0008006" key="4">
    <source>
        <dbReference type="Google" id="ProtNLM"/>
    </source>
</evidence>
<keyword evidence="3" id="KW-1185">Reference proteome</keyword>
<feature type="transmembrane region" description="Helical" evidence="1">
    <location>
        <begin position="34"/>
        <end position="58"/>
    </location>
</feature>
<dbReference type="PANTHER" id="PTHR31610">
    <property type="entry name" value="SLR0360 PROTEIN"/>
    <property type="match status" value="1"/>
</dbReference>
<sequence>MSTDVTNTPADPSLDPPVPDKLSIPWWTRGDLNAFFGLGFNILVNVLTLTGLMIGVIAVPAGDVLGTVLPALGVALILGNLYYTFLARRLARRENRTDVTALPYGPSVPHMFIVIFVVMLPVYLNTDDPIQAWQAGLAWAFLIGVIVMVGAFVGPYIRKLTPRAAMLGTLAGISITFISMRPAAQMWEVAWIGLPVMAIILIGFFTNMKLPGNVPVGLVALLVGTAIGWAGGYMSAPDVGQAVSDIAIGIPDLRIDLLFNGLADLAPLLGTAIPLGVYNFTEAMSNVESAAAAGDNFNLRSVLLADGAGAVIGSAFGSPFPPAVYIGHPGWKDAGGRASYSLASGVVVGILCFLGLFGVLDALLPVPAIVPILLYIGLLIGAQAFQAVPRLHAVAVVAAILPNLAQWAHGLIDNALNAAGTSATEVGIDALNGAGVVYEGLKTLGEGAVLVGLILGTMVTFILEKKFLYAAIASAVGAALSFIGLIHAPEVAWAASPSVALGYVMFGIVCAIFAFLPGAKDPVEIDESDVVAGH</sequence>
<feature type="transmembrane region" description="Helical" evidence="1">
    <location>
        <begin position="307"/>
        <end position="326"/>
    </location>
</feature>
<keyword evidence="1" id="KW-0472">Membrane</keyword>
<feature type="transmembrane region" description="Helical" evidence="1">
    <location>
        <begin position="136"/>
        <end position="157"/>
    </location>
</feature>
<feature type="transmembrane region" description="Helical" evidence="1">
    <location>
        <begin position="444"/>
        <end position="463"/>
    </location>
</feature>
<dbReference type="Proteomes" id="UP000466681">
    <property type="component" value="Chromosome"/>
</dbReference>
<proteinExistence type="predicted"/>
<keyword evidence="1" id="KW-1133">Transmembrane helix</keyword>
<evidence type="ECO:0000256" key="1">
    <source>
        <dbReference type="SAM" id="Phobius"/>
    </source>
</evidence>
<feature type="transmembrane region" description="Helical" evidence="1">
    <location>
        <begin position="468"/>
        <end position="488"/>
    </location>
</feature>
<name>A0AAD1HBK3_9MYCO</name>
<feature type="transmembrane region" description="Helical" evidence="1">
    <location>
        <begin position="164"/>
        <end position="183"/>
    </location>
</feature>
<gene>
    <name evidence="2" type="ORF">MMOR_33490</name>
</gene>
<evidence type="ECO:0000313" key="3">
    <source>
        <dbReference type="Proteomes" id="UP000466681"/>
    </source>
</evidence>
<dbReference type="KEGG" id="mmor:MMOR_33490"/>